<protein>
    <submittedName>
        <fullName evidence="2">Uncharacterized protein</fullName>
    </submittedName>
</protein>
<name>E8V4V3_TERSS</name>
<proteinExistence type="predicted"/>
<feature type="region of interest" description="Disordered" evidence="1">
    <location>
        <begin position="121"/>
        <end position="194"/>
    </location>
</feature>
<accession>E8V4V3</accession>
<dbReference type="EMBL" id="CP002467">
    <property type="protein sequence ID" value="ADV82581.1"/>
    <property type="molecule type" value="Genomic_DNA"/>
</dbReference>
<evidence type="ECO:0000313" key="2">
    <source>
        <dbReference type="EMBL" id="ADV82581.1"/>
    </source>
</evidence>
<keyword evidence="3" id="KW-1185">Reference proteome</keyword>
<dbReference type="KEGG" id="tsa:AciPR4_1775"/>
<feature type="compositionally biased region" description="Basic and acidic residues" evidence="1">
    <location>
        <begin position="134"/>
        <end position="144"/>
    </location>
</feature>
<sequence length="210" mass="22231">MPLYAQPAPRTLPSIPPTNATQISAPPAAPAPPRVGNATIIWEKGLLRVDARNSSLNAILRDISLRTGLKIVGGVQEDRVFGTYGPAPAATVLQQLLDGTKTNMLLQSDAAMLPIVLTLTPQTGHASPPSPMTARDDHQDEDNRVFSPNDAPDTRARDFVPLGAPPAGAAPPDQSPTGAAATDDQTTNGARTPQQIMEQLQKLRSQQQTQ</sequence>
<evidence type="ECO:0000313" key="3">
    <source>
        <dbReference type="Proteomes" id="UP000006844"/>
    </source>
</evidence>
<gene>
    <name evidence="2" type="ordered locus">AciPR4_1775</name>
</gene>
<dbReference type="Proteomes" id="UP000006844">
    <property type="component" value="Chromosome"/>
</dbReference>
<evidence type="ECO:0000256" key="1">
    <source>
        <dbReference type="SAM" id="MobiDB-lite"/>
    </source>
</evidence>
<feature type="compositionally biased region" description="Polar residues" evidence="1">
    <location>
        <begin position="183"/>
        <end position="194"/>
    </location>
</feature>
<dbReference type="eggNOG" id="ENOG5032SV3">
    <property type="taxonomic scope" value="Bacteria"/>
</dbReference>
<organism evidence="2 3">
    <name type="scientific">Terriglobus saanensis (strain ATCC BAA-1853 / DSM 23119 / SP1PR4)</name>
    <dbReference type="NCBI Taxonomy" id="401053"/>
    <lineage>
        <taxon>Bacteria</taxon>
        <taxon>Pseudomonadati</taxon>
        <taxon>Acidobacteriota</taxon>
        <taxon>Terriglobia</taxon>
        <taxon>Terriglobales</taxon>
        <taxon>Acidobacteriaceae</taxon>
        <taxon>Terriglobus</taxon>
    </lineage>
</organism>
<dbReference type="AlphaFoldDB" id="E8V4V3"/>
<dbReference type="HOGENOM" id="CLU_1309592_0_0_0"/>
<feature type="region of interest" description="Disordered" evidence="1">
    <location>
        <begin position="1"/>
        <end position="32"/>
    </location>
</feature>
<reference evidence="2 3" key="1">
    <citation type="journal article" date="2012" name="Stand. Genomic Sci.">
        <title>Complete genome sequence of Terriglobus saanensis type strain SP1PR4(T), an Acidobacteria from tundra soil.</title>
        <authorList>
            <person name="Rawat S.R."/>
            <person name="Mannisto M.K."/>
            <person name="Starovoytov V."/>
            <person name="Goodwin L."/>
            <person name="Nolan M."/>
            <person name="Hauser L."/>
            <person name="Land M."/>
            <person name="Davenport K.W."/>
            <person name="Woyke T."/>
            <person name="Haggblom M.M."/>
        </authorList>
    </citation>
    <scope>NUCLEOTIDE SEQUENCE</scope>
    <source>
        <strain evidence="3">ATCC BAA-1853 / DSM 23119 / SP1PR4</strain>
    </source>
</reference>